<dbReference type="RefSeq" id="WP_184236338.1">
    <property type="nucleotide sequence ID" value="NZ_JACHMJ010000001.1"/>
</dbReference>
<dbReference type="GO" id="GO:0050660">
    <property type="term" value="F:flavin adenine dinucleotide binding"/>
    <property type="evidence" value="ECO:0007669"/>
    <property type="project" value="TreeGrafter"/>
</dbReference>
<dbReference type="Proteomes" id="UP000536685">
    <property type="component" value="Unassembled WGS sequence"/>
</dbReference>
<accession>A0A841AI23</accession>
<dbReference type="GO" id="GO:0004497">
    <property type="term" value="F:monooxygenase activity"/>
    <property type="evidence" value="ECO:0007669"/>
    <property type="project" value="TreeGrafter"/>
</dbReference>
<keyword evidence="1" id="KW-0560">Oxidoreductase</keyword>
<dbReference type="AlphaFoldDB" id="A0A841AI23"/>
<dbReference type="Gene3D" id="3.50.50.60">
    <property type="entry name" value="FAD/NAD(P)-binding domain"/>
    <property type="match status" value="1"/>
</dbReference>
<dbReference type="PANTHER" id="PTHR43539">
    <property type="entry name" value="FLAVIN-BINDING MONOOXYGENASE-LIKE PROTEIN (AFU_ORTHOLOGUE AFUA_4G09220)"/>
    <property type="match status" value="1"/>
</dbReference>
<proteinExistence type="predicted"/>
<evidence type="ECO:0000313" key="4">
    <source>
        <dbReference type="Proteomes" id="UP000536685"/>
    </source>
</evidence>
<sequence>MSGRGDGVDVIVIGAGPAGLAAAHELMRVGRRVLVLDRGTSVASSWRAHRTGFRLHTVRRLSGLPGMVIPREYGRYVTSSDLVRYLEQYAEGIDVRFDSRVTEVERVRDAPDSARWSVTTTGGVAHRAASVVMATGYNRLPHIPELPGLDGFTGSALHVSDYAGGGQFAGMDVLVVGSGNAAAEAATELVATGARRVTMAVRTTPHIVRRRVGGVSMQAIAIAMSLLPVGLADRLASALAHFTVPDLSARNLGRPRPDLFTRVRRDRSVPVHDTGILRLLEAGTVIPVAAVAGFEREAVLLADGQQLHPDVVVFATGYRRGLERLLGGLGLLDEHGDPRAASGSRAAPGFSFVGFTVSATGALRQMAGDARRVANEERRAAKRGPLSRGR</sequence>
<gene>
    <name evidence="3" type="ORF">HD599_001823</name>
</gene>
<dbReference type="PANTHER" id="PTHR43539:SF78">
    <property type="entry name" value="FLAVIN-CONTAINING MONOOXYGENASE"/>
    <property type="match status" value="1"/>
</dbReference>
<keyword evidence="4" id="KW-1185">Reference proteome</keyword>
<evidence type="ECO:0000256" key="1">
    <source>
        <dbReference type="ARBA" id="ARBA00023002"/>
    </source>
</evidence>
<organism evidence="3 4">
    <name type="scientific">Conyzicola lurida</name>
    <dbReference type="NCBI Taxonomy" id="1172621"/>
    <lineage>
        <taxon>Bacteria</taxon>
        <taxon>Bacillati</taxon>
        <taxon>Actinomycetota</taxon>
        <taxon>Actinomycetes</taxon>
        <taxon>Micrococcales</taxon>
        <taxon>Microbacteriaceae</taxon>
        <taxon>Conyzicola</taxon>
    </lineage>
</organism>
<dbReference type="SUPFAM" id="SSF51905">
    <property type="entry name" value="FAD/NAD(P)-binding domain"/>
    <property type="match status" value="2"/>
</dbReference>
<dbReference type="PRINTS" id="PR00368">
    <property type="entry name" value="FADPNR"/>
</dbReference>
<feature type="region of interest" description="Disordered" evidence="2">
    <location>
        <begin position="370"/>
        <end position="390"/>
    </location>
</feature>
<dbReference type="InterPro" id="IPR036188">
    <property type="entry name" value="FAD/NAD-bd_sf"/>
</dbReference>
<dbReference type="InterPro" id="IPR050982">
    <property type="entry name" value="Auxin_biosynth/cation_transpt"/>
</dbReference>
<evidence type="ECO:0000313" key="3">
    <source>
        <dbReference type="EMBL" id="MBB5843500.1"/>
    </source>
</evidence>
<dbReference type="Pfam" id="PF13738">
    <property type="entry name" value="Pyr_redox_3"/>
    <property type="match status" value="1"/>
</dbReference>
<reference evidence="3 4" key="1">
    <citation type="submission" date="2020-08" db="EMBL/GenBank/DDBJ databases">
        <title>Sequencing the genomes of 1000 actinobacteria strains.</title>
        <authorList>
            <person name="Klenk H.-P."/>
        </authorList>
    </citation>
    <scope>NUCLEOTIDE SEQUENCE [LARGE SCALE GENOMIC DNA]</scope>
    <source>
        <strain evidence="3 4">DSM 105784</strain>
    </source>
</reference>
<feature type="compositionally biased region" description="Basic and acidic residues" evidence="2">
    <location>
        <begin position="370"/>
        <end position="379"/>
    </location>
</feature>
<name>A0A841AI23_9MICO</name>
<protein>
    <submittedName>
        <fullName evidence="3">Putative flavoprotein involved in K+ transport</fullName>
    </submittedName>
</protein>
<dbReference type="EMBL" id="JACHMJ010000001">
    <property type="protein sequence ID" value="MBB5843500.1"/>
    <property type="molecule type" value="Genomic_DNA"/>
</dbReference>
<evidence type="ECO:0000256" key="2">
    <source>
        <dbReference type="SAM" id="MobiDB-lite"/>
    </source>
</evidence>
<dbReference type="PRINTS" id="PR00469">
    <property type="entry name" value="PNDRDTASEII"/>
</dbReference>
<comment type="caution">
    <text evidence="3">The sequence shown here is derived from an EMBL/GenBank/DDBJ whole genome shotgun (WGS) entry which is preliminary data.</text>
</comment>
<dbReference type="GO" id="GO:0005829">
    <property type="term" value="C:cytosol"/>
    <property type="evidence" value="ECO:0007669"/>
    <property type="project" value="TreeGrafter"/>
</dbReference>